<organism evidence="3">
    <name type="scientific">Mycobacterium leprae</name>
    <dbReference type="NCBI Taxonomy" id="1769"/>
    <lineage>
        <taxon>Bacteria</taxon>
        <taxon>Bacillati</taxon>
        <taxon>Actinomycetota</taxon>
        <taxon>Actinomycetes</taxon>
        <taxon>Mycobacteriales</taxon>
        <taxon>Mycobacteriaceae</taxon>
        <taxon>Mycobacterium</taxon>
    </lineage>
</organism>
<dbReference type="Pfam" id="PF04012">
    <property type="entry name" value="PspA_IM30"/>
    <property type="match status" value="1"/>
</dbReference>
<reference evidence="3" key="2">
    <citation type="submission" date="1994-01" db="EMBL/GenBank/DDBJ databases">
        <authorList>
            <person name="Smith D.R."/>
        </authorList>
    </citation>
    <scope>NUCLEOTIDE SEQUENCE</scope>
</reference>
<proteinExistence type="inferred from homology"/>
<feature type="region of interest" description="Disordered" evidence="2">
    <location>
        <begin position="1"/>
        <end position="24"/>
    </location>
</feature>
<accession>O08085</accession>
<protein>
    <submittedName>
        <fullName evidence="3">B2235_C3_214</fullName>
    </submittedName>
</protein>
<dbReference type="AlphaFoldDB" id="Q49845"/>
<reference evidence="4" key="4">
    <citation type="submission" date="1997-04" db="EMBL/GenBank/DDBJ databases">
        <authorList>
            <person name="Barrell B.G."/>
            <person name="Rajandream M.A."/>
        </authorList>
    </citation>
    <scope>NUCLEOTIDE SEQUENCE</scope>
</reference>
<evidence type="ECO:0000313" key="3">
    <source>
        <dbReference type="EMBL" id="AAA17276.1"/>
    </source>
</evidence>
<dbReference type="InterPro" id="IPR007157">
    <property type="entry name" value="PspA_VIPP1"/>
</dbReference>
<dbReference type="PIR" id="S72940">
    <property type="entry name" value="S72940"/>
</dbReference>
<evidence type="ECO:0000313" key="4">
    <source>
        <dbReference type="EMBL" id="CAB08116.1"/>
    </source>
</evidence>
<evidence type="ECO:0000256" key="2">
    <source>
        <dbReference type="SAM" id="MobiDB-lite"/>
    </source>
</evidence>
<name>Q49845_MYCLR</name>
<sequence length="114" mass="11991">MQEQVSASLRSMSEIAVPGDTPTLDEVREKIERRYVNALGAAELAQGSVQGRMIEIEQAGVQMAGHLRLEQIRASMLSQALSTGGTAAFPGGTPASIATNQASDVHVVEKSLGQ</sequence>
<reference evidence="4" key="5">
    <citation type="submission" date="1997-04" db="EMBL/GenBank/DDBJ databases">
        <authorList>
            <person name="Badcock K."/>
            <person name="Churcher C.M."/>
        </authorList>
    </citation>
    <scope>NUCLEOTIDE SEQUENCE</scope>
</reference>
<gene>
    <name evidence="4" type="primary">MLCB33.05c</name>
</gene>
<comment type="similarity">
    <text evidence="1">Belongs to the PspA/Vipp/IM30 family.</text>
</comment>
<reference evidence="4" key="1">
    <citation type="journal article" date="1993" name="Mol. Microbiol.">
        <title>Use of an ordered cosmid library to deduce the genomic organization of Mycobacterium leprae.</title>
        <authorList>
            <person name="Eiglmeier K."/>
            <person name="Honore N."/>
            <person name="Woods S.A."/>
            <person name="Caudron B."/>
            <person name="Cole S.T."/>
        </authorList>
    </citation>
    <scope>NUCLEOTIDE SEQUENCE</scope>
</reference>
<dbReference type="EMBL" id="Z94723">
    <property type="protein sequence ID" value="CAB08116.1"/>
    <property type="molecule type" value="Genomic_DNA"/>
</dbReference>
<accession>Q49845</accession>
<reference evidence="3" key="3">
    <citation type="submission" date="1994-03" db="EMBL/GenBank/DDBJ databases">
        <authorList>
            <person name="Robison K."/>
        </authorList>
    </citation>
    <scope>NUCLEOTIDE SEQUENCE</scope>
</reference>
<dbReference type="EMBL" id="U00019">
    <property type="protein sequence ID" value="AAA17276.1"/>
    <property type="molecule type" value="Genomic_DNA"/>
</dbReference>
<feature type="compositionally biased region" description="Polar residues" evidence="2">
    <location>
        <begin position="1"/>
        <end position="11"/>
    </location>
</feature>
<evidence type="ECO:0000256" key="1">
    <source>
        <dbReference type="ARBA" id="ARBA00043985"/>
    </source>
</evidence>